<protein>
    <submittedName>
        <fullName evidence="2">PilZ domain-containing protein</fullName>
    </submittedName>
</protein>
<accession>A0ABR8UBH1</accession>
<dbReference type="Proteomes" id="UP000626786">
    <property type="component" value="Unassembled WGS sequence"/>
</dbReference>
<evidence type="ECO:0000259" key="1">
    <source>
        <dbReference type="Pfam" id="PF07238"/>
    </source>
</evidence>
<gene>
    <name evidence="2" type="ORF">H9649_11120</name>
</gene>
<dbReference type="Gene3D" id="2.40.10.220">
    <property type="entry name" value="predicted glycosyltransferase like domains"/>
    <property type="match status" value="1"/>
</dbReference>
<sequence length="125" mass="14203">MQYKRHEYFRYTFDQPIEAVMQILLSDGSAESNRGTCELLDISPGGTKVFTEFNLPEMRGPVQLRLIFTLFEQPITIAGEIAWKKQVFGGFQYGIDFIEDAASANLIVGELKLRRQHEADDKAGK</sequence>
<dbReference type="InterPro" id="IPR009875">
    <property type="entry name" value="PilZ_domain"/>
</dbReference>
<comment type="caution">
    <text evidence="2">The sequence shown here is derived from an EMBL/GenBank/DDBJ whole genome shotgun (WGS) entry which is preliminary data.</text>
</comment>
<dbReference type="SUPFAM" id="SSF141371">
    <property type="entry name" value="PilZ domain-like"/>
    <property type="match status" value="1"/>
</dbReference>
<name>A0ABR8UBH1_9BACL</name>
<evidence type="ECO:0000313" key="3">
    <source>
        <dbReference type="Proteomes" id="UP000626786"/>
    </source>
</evidence>
<organism evidence="2 3">
    <name type="scientific">Sporosarcina quadrami</name>
    <dbReference type="NCBI Taxonomy" id="2762234"/>
    <lineage>
        <taxon>Bacteria</taxon>
        <taxon>Bacillati</taxon>
        <taxon>Bacillota</taxon>
        <taxon>Bacilli</taxon>
        <taxon>Bacillales</taxon>
        <taxon>Caryophanaceae</taxon>
        <taxon>Sporosarcina</taxon>
    </lineage>
</organism>
<dbReference type="Pfam" id="PF07238">
    <property type="entry name" value="PilZ"/>
    <property type="match status" value="1"/>
</dbReference>
<feature type="domain" description="PilZ" evidence="1">
    <location>
        <begin position="8"/>
        <end position="100"/>
    </location>
</feature>
<reference evidence="2 3" key="1">
    <citation type="submission" date="2020-08" db="EMBL/GenBank/DDBJ databases">
        <title>A Genomic Blueprint of the Chicken Gut Microbiome.</title>
        <authorList>
            <person name="Gilroy R."/>
            <person name="Ravi A."/>
            <person name="Getino M."/>
            <person name="Pursley I."/>
            <person name="Horton D.L."/>
            <person name="Alikhan N.-F."/>
            <person name="Baker D."/>
            <person name="Gharbi K."/>
            <person name="Hall N."/>
            <person name="Watson M."/>
            <person name="Adriaenssens E.M."/>
            <person name="Foster-Nyarko E."/>
            <person name="Jarju S."/>
            <person name="Secka A."/>
            <person name="Antonio M."/>
            <person name="Oren A."/>
            <person name="Chaudhuri R."/>
            <person name="La Ragione R.M."/>
            <person name="Hildebrand F."/>
            <person name="Pallen M.J."/>
        </authorList>
    </citation>
    <scope>NUCLEOTIDE SEQUENCE [LARGE SCALE GENOMIC DNA]</scope>
    <source>
        <strain evidence="2 3">Sa2YVA2</strain>
    </source>
</reference>
<proteinExistence type="predicted"/>
<dbReference type="RefSeq" id="WP_191694961.1">
    <property type="nucleotide sequence ID" value="NZ_JACSQN010000009.1"/>
</dbReference>
<evidence type="ECO:0000313" key="2">
    <source>
        <dbReference type="EMBL" id="MBD7985140.1"/>
    </source>
</evidence>
<dbReference type="EMBL" id="JACSQN010000009">
    <property type="protein sequence ID" value="MBD7985140.1"/>
    <property type="molecule type" value="Genomic_DNA"/>
</dbReference>
<keyword evidence="3" id="KW-1185">Reference proteome</keyword>